<accession>A0A165ME49</accession>
<evidence type="ECO:0000256" key="1">
    <source>
        <dbReference type="SAM" id="MobiDB-lite"/>
    </source>
</evidence>
<evidence type="ECO:0000313" key="3">
    <source>
        <dbReference type="Proteomes" id="UP000077266"/>
    </source>
</evidence>
<organism evidence="2 3">
    <name type="scientific">Exidia glandulosa HHB12029</name>
    <dbReference type="NCBI Taxonomy" id="1314781"/>
    <lineage>
        <taxon>Eukaryota</taxon>
        <taxon>Fungi</taxon>
        <taxon>Dikarya</taxon>
        <taxon>Basidiomycota</taxon>
        <taxon>Agaricomycotina</taxon>
        <taxon>Agaricomycetes</taxon>
        <taxon>Auriculariales</taxon>
        <taxon>Exidiaceae</taxon>
        <taxon>Exidia</taxon>
    </lineage>
</organism>
<dbReference type="Proteomes" id="UP000077266">
    <property type="component" value="Unassembled WGS sequence"/>
</dbReference>
<dbReference type="AlphaFoldDB" id="A0A165ME49"/>
<name>A0A165ME49_EXIGL</name>
<dbReference type="InParanoid" id="A0A165ME49"/>
<keyword evidence="3" id="KW-1185">Reference proteome</keyword>
<proteinExistence type="predicted"/>
<evidence type="ECO:0000313" key="2">
    <source>
        <dbReference type="EMBL" id="KZV99137.1"/>
    </source>
</evidence>
<protein>
    <submittedName>
        <fullName evidence="2">Uncharacterized protein</fullName>
    </submittedName>
</protein>
<gene>
    <name evidence="2" type="ORF">EXIGLDRAFT_762905</name>
</gene>
<feature type="region of interest" description="Disordered" evidence="1">
    <location>
        <begin position="83"/>
        <end position="118"/>
    </location>
</feature>
<sequence length="118" mass="12805">MTHTPDPSAPLSGPAKRQARIKALKEAFPSATDKEWRHWAGAANGDVEEAIKLGSAHYEGNAKTAPGERKMETLRAQWAAMDARREKTPSTEEPNTTTVTSKAAIVNLLNPKKPNESS</sequence>
<dbReference type="EMBL" id="KV425912">
    <property type="protein sequence ID" value="KZV99137.1"/>
    <property type="molecule type" value="Genomic_DNA"/>
</dbReference>
<reference evidence="2 3" key="1">
    <citation type="journal article" date="2016" name="Mol. Biol. Evol.">
        <title>Comparative Genomics of Early-Diverging Mushroom-Forming Fungi Provides Insights into the Origins of Lignocellulose Decay Capabilities.</title>
        <authorList>
            <person name="Nagy L.G."/>
            <person name="Riley R."/>
            <person name="Tritt A."/>
            <person name="Adam C."/>
            <person name="Daum C."/>
            <person name="Floudas D."/>
            <person name="Sun H."/>
            <person name="Yadav J.S."/>
            <person name="Pangilinan J."/>
            <person name="Larsson K.H."/>
            <person name="Matsuura K."/>
            <person name="Barry K."/>
            <person name="Labutti K."/>
            <person name="Kuo R."/>
            <person name="Ohm R.A."/>
            <person name="Bhattacharya S.S."/>
            <person name="Shirouzu T."/>
            <person name="Yoshinaga Y."/>
            <person name="Martin F.M."/>
            <person name="Grigoriev I.V."/>
            <person name="Hibbett D.S."/>
        </authorList>
    </citation>
    <scope>NUCLEOTIDE SEQUENCE [LARGE SCALE GENOMIC DNA]</scope>
    <source>
        <strain evidence="2 3">HHB12029</strain>
    </source>
</reference>
<feature type="compositionally biased region" description="Polar residues" evidence="1">
    <location>
        <begin position="91"/>
        <end position="101"/>
    </location>
</feature>